<proteinExistence type="predicted"/>
<feature type="transmembrane region" description="Helical" evidence="4">
    <location>
        <begin position="99"/>
        <end position="117"/>
    </location>
</feature>
<dbReference type="PROSITE" id="PS50113">
    <property type="entry name" value="PAC"/>
    <property type="match status" value="1"/>
</dbReference>
<reference evidence="8" key="1">
    <citation type="journal article" date="2017" name="Biotechnol. Biofuels">
        <title>Evaluation of environmental bacterial communities as a factor affecting the growth of duckweed Lemna minor.</title>
        <authorList>
            <person name="Ishizawa H."/>
            <person name="Kuroda M."/>
            <person name="Morikawa M."/>
            <person name="Ike M."/>
        </authorList>
    </citation>
    <scope>NUCLEOTIDE SEQUENCE [LARGE SCALE GENOMIC DNA]</scope>
    <source>
        <strain evidence="8">H3</strain>
    </source>
</reference>
<feature type="transmembrane region" description="Helical" evidence="4">
    <location>
        <begin position="66"/>
        <end position="87"/>
    </location>
</feature>
<evidence type="ECO:0000259" key="6">
    <source>
        <dbReference type="PROSITE" id="PS50887"/>
    </source>
</evidence>
<feature type="transmembrane region" description="Helical" evidence="4">
    <location>
        <begin position="37"/>
        <end position="54"/>
    </location>
</feature>
<dbReference type="InterPro" id="IPR031621">
    <property type="entry name" value="HisKA_7TM"/>
</dbReference>
<dbReference type="AlphaFoldDB" id="A0A3G9GM07"/>
<dbReference type="SUPFAM" id="SSF55785">
    <property type="entry name" value="PYP-like sensor domain (PAS domain)"/>
    <property type="match status" value="1"/>
</dbReference>
<dbReference type="Proteomes" id="UP000198290">
    <property type="component" value="Chromosome"/>
</dbReference>
<feature type="compositionally biased region" description="Low complexity" evidence="3">
    <location>
        <begin position="537"/>
        <end position="558"/>
    </location>
</feature>
<feature type="transmembrane region" description="Helical" evidence="4">
    <location>
        <begin position="6"/>
        <end position="25"/>
    </location>
</feature>
<dbReference type="GO" id="GO:1902201">
    <property type="term" value="P:negative regulation of bacterial-type flagellum-dependent cell motility"/>
    <property type="evidence" value="ECO:0007669"/>
    <property type="project" value="TreeGrafter"/>
</dbReference>
<dbReference type="CDD" id="cd01949">
    <property type="entry name" value="GGDEF"/>
    <property type="match status" value="1"/>
</dbReference>
<dbReference type="GO" id="GO:0043709">
    <property type="term" value="P:cell adhesion involved in single-species biofilm formation"/>
    <property type="evidence" value="ECO:0007669"/>
    <property type="project" value="TreeGrafter"/>
</dbReference>
<dbReference type="SMART" id="SM00267">
    <property type="entry name" value="GGDEF"/>
    <property type="match status" value="1"/>
</dbReference>
<dbReference type="PANTHER" id="PTHR45138:SF9">
    <property type="entry name" value="DIGUANYLATE CYCLASE DGCM-RELATED"/>
    <property type="match status" value="1"/>
</dbReference>
<evidence type="ECO:0000256" key="4">
    <source>
        <dbReference type="SAM" id="Phobius"/>
    </source>
</evidence>
<dbReference type="PROSITE" id="PS50887">
    <property type="entry name" value="GGDEF"/>
    <property type="match status" value="1"/>
</dbReference>
<dbReference type="OrthoDB" id="9813903at2"/>
<dbReference type="CDD" id="cd00130">
    <property type="entry name" value="PAS"/>
    <property type="match status" value="1"/>
</dbReference>
<dbReference type="RefSeq" id="WP_089085892.1">
    <property type="nucleotide sequence ID" value="NZ_AP018823.1"/>
</dbReference>
<dbReference type="GO" id="GO:0052621">
    <property type="term" value="F:diguanylate cyclase activity"/>
    <property type="evidence" value="ECO:0007669"/>
    <property type="project" value="UniProtKB-EC"/>
</dbReference>
<dbReference type="SUPFAM" id="SSF55073">
    <property type="entry name" value="Nucleotide cyclase"/>
    <property type="match status" value="1"/>
</dbReference>
<keyword evidence="4" id="KW-0472">Membrane</keyword>
<dbReference type="SMART" id="SM00091">
    <property type="entry name" value="PAS"/>
    <property type="match status" value="1"/>
</dbReference>
<dbReference type="InterPro" id="IPR035965">
    <property type="entry name" value="PAS-like_dom_sf"/>
</dbReference>
<dbReference type="Pfam" id="PF00989">
    <property type="entry name" value="PAS"/>
    <property type="match status" value="1"/>
</dbReference>
<reference evidence="8" key="3">
    <citation type="journal article" date="2017" name="Plant Physiol. Biochem.">
        <title>Differential oxidative and antioxidative response of duckweed Lemna minor toward plant growth promoting/inhibiting bacteria.</title>
        <authorList>
            <person name="Ishizawa H."/>
            <person name="Kuroda M."/>
            <person name="Morikawa M."/>
            <person name="Ike M."/>
        </authorList>
    </citation>
    <scope>NUCLEOTIDE SEQUENCE [LARGE SCALE GENOMIC DNA]</scope>
    <source>
        <strain evidence="8">H3</strain>
    </source>
</reference>
<gene>
    <name evidence="7" type="ORF">DLM_3362</name>
</gene>
<dbReference type="EC" id="2.7.7.65" evidence="1"/>
<keyword evidence="8" id="KW-1185">Reference proteome</keyword>
<keyword evidence="4" id="KW-1133">Transmembrane helix</keyword>
<dbReference type="STRING" id="332411.VI06_10020"/>
<keyword evidence="4" id="KW-0812">Transmembrane</keyword>
<dbReference type="NCBIfam" id="TIGR00254">
    <property type="entry name" value="GGDEF"/>
    <property type="match status" value="1"/>
</dbReference>
<dbReference type="GO" id="GO:0006355">
    <property type="term" value="P:regulation of DNA-templated transcription"/>
    <property type="evidence" value="ECO:0007669"/>
    <property type="project" value="InterPro"/>
</dbReference>
<comment type="catalytic activity">
    <reaction evidence="2">
        <text>2 GTP = 3',3'-c-di-GMP + 2 diphosphate</text>
        <dbReference type="Rhea" id="RHEA:24898"/>
        <dbReference type="ChEBI" id="CHEBI:33019"/>
        <dbReference type="ChEBI" id="CHEBI:37565"/>
        <dbReference type="ChEBI" id="CHEBI:58805"/>
        <dbReference type="EC" id="2.7.7.65"/>
    </reaction>
</comment>
<dbReference type="InterPro" id="IPR043128">
    <property type="entry name" value="Rev_trsase/Diguanyl_cyclase"/>
</dbReference>
<feature type="region of interest" description="Disordered" evidence="3">
    <location>
        <begin position="534"/>
        <end position="558"/>
    </location>
</feature>
<evidence type="ECO:0000256" key="3">
    <source>
        <dbReference type="SAM" id="MobiDB-lite"/>
    </source>
</evidence>
<dbReference type="InterPro" id="IPR013767">
    <property type="entry name" value="PAS_fold"/>
</dbReference>
<accession>A0A3G9GM07</accession>
<dbReference type="Gene3D" id="3.30.70.270">
    <property type="match status" value="1"/>
</dbReference>
<evidence type="ECO:0000256" key="1">
    <source>
        <dbReference type="ARBA" id="ARBA00012528"/>
    </source>
</evidence>
<protein>
    <recommendedName>
        <fullName evidence="1">diguanylate cyclase</fullName>
        <ecNumber evidence="1">2.7.7.65</ecNumber>
    </recommendedName>
</protein>
<sequence length="558" mass="61984">MSLVFTTISAISGLAALSAATIGILAWERRKVTGARYLAWLMLAVTLWSGTAMLELSSTLLRDKIFWSKVEYLGTLTAPVLFFLLAADYNQLERALRPRAVLLLLLVPLLSMGLAMSNEKHGLIWSSFQASPSGYNLLIFNHGPLFWLLVAGYSYLMMLLGSLLLLRTLHYYPPHYRGQSLILMLGAIVPWLGNLLYLSGHIALQGLDPTPLCFAITGAIFAFDLLYLRMLYVVPIARGNAFNAMGDGIVVIDRDKTILDINPAAANLFGKPAAVLCGQQLHIASLVAVADHDGSHQVELNGPGSRSILEVRAFPIRESGVTLGGRMLVLRDISRQRLAEEALHQAYLQLKTRIDEIETLQETLREQALHDPLTGLYNRRYLEETLGREISRAEREQRSLTFALIDLDNFKSINDRFGHIIGDTVLCALADLLRTYCRQSDIVCRLGGEEFIVVLPSADQRNGWMRLELLRRRFSDLRFQADEHTFQSSFSCGIACYPDDGSSFSSLYQLADLALYQAKAKGKNQVLLHGADMPMPQQASSAASHKQASQRAQESPES</sequence>
<feature type="transmembrane region" description="Helical" evidence="4">
    <location>
        <begin position="209"/>
        <end position="228"/>
    </location>
</feature>
<name>A0A3G9GM07_9NEIS</name>
<evidence type="ECO:0000313" key="8">
    <source>
        <dbReference type="Proteomes" id="UP000198290"/>
    </source>
</evidence>
<evidence type="ECO:0000256" key="2">
    <source>
        <dbReference type="ARBA" id="ARBA00034247"/>
    </source>
</evidence>
<feature type="domain" description="GGDEF" evidence="6">
    <location>
        <begin position="398"/>
        <end position="531"/>
    </location>
</feature>
<organism evidence="7 8">
    <name type="scientific">Aquitalea magnusonii</name>
    <dbReference type="NCBI Taxonomy" id="332411"/>
    <lineage>
        <taxon>Bacteria</taxon>
        <taxon>Pseudomonadati</taxon>
        <taxon>Pseudomonadota</taxon>
        <taxon>Betaproteobacteria</taxon>
        <taxon>Neisseriales</taxon>
        <taxon>Chromobacteriaceae</taxon>
        <taxon>Aquitalea</taxon>
    </lineage>
</organism>
<feature type="transmembrane region" description="Helical" evidence="4">
    <location>
        <begin position="181"/>
        <end position="203"/>
    </location>
</feature>
<dbReference type="Gene3D" id="3.30.450.20">
    <property type="entry name" value="PAS domain"/>
    <property type="match status" value="1"/>
</dbReference>
<dbReference type="InterPro" id="IPR000160">
    <property type="entry name" value="GGDEF_dom"/>
</dbReference>
<dbReference type="EMBL" id="AP018823">
    <property type="protein sequence ID" value="BBF86952.1"/>
    <property type="molecule type" value="Genomic_DNA"/>
</dbReference>
<dbReference type="GO" id="GO:0005886">
    <property type="term" value="C:plasma membrane"/>
    <property type="evidence" value="ECO:0007669"/>
    <property type="project" value="TreeGrafter"/>
</dbReference>
<reference evidence="7 8" key="2">
    <citation type="journal article" date="2017" name="Genome Announc.">
        <title>Draft genome sequence of Aquitalea magnusonii strain H3, a plant growth-promoting bacterium of duckweed Lemna minor.</title>
        <authorList>
            <person name="Ishizawa H."/>
            <person name="Kuroda M."/>
            <person name="Ike M."/>
        </authorList>
    </citation>
    <scope>NUCLEOTIDE SEQUENCE [LARGE SCALE GENOMIC DNA]</scope>
    <source>
        <strain evidence="7 8">H3</strain>
    </source>
</reference>
<dbReference type="InterPro" id="IPR000700">
    <property type="entry name" value="PAS-assoc_C"/>
</dbReference>
<feature type="domain" description="PAC" evidence="5">
    <location>
        <begin position="292"/>
        <end position="345"/>
    </location>
</feature>
<dbReference type="Pfam" id="PF00990">
    <property type="entry name" value="GGDEF"/>
    <property type="match status" value="1"/>
</dbReference>
<dbReference type="PANTHER" id="PTHR45138">
    <property type="entry name" value="REGULATORY COMPONENTS OF SENSORY TRANSDUCTION SYSTEM"/>
    <property type="match status" value="1"/>
</dbReference>
<dbReference type="InterPro" id="IPR050469">
    <property type="entry name" value="Diguanylate_Cyclase"/>
</dbReference>
<feature type="transmembrane region" description="Helical" evidence="4">
    <location>
        <begin position="145"/>
        <end position="169"/>
    </location>
</feature>
<dbReference type="FunFam" id="3.30.70.270:FF:000001">
    <property type="entry name" value="Diguanylate cyclase domain protein"/>
    <property type="match status" value="1"/>
</dbReference>
<dbReference type="Pfam" id="PF16927">
    <property type="entry name" value="HisKA_7TM"/>
    <property type="match status" value="1"/>
</dbReference>
<evidence type="ECO:0000313" key="7">
    <source>
        <dbReference type="EMBL" id="BBF86952.1"/>
    </source>
</evidence>
<evidence type="ECO:0000259" key="5">
    <source>
        <dbReference type="PROSITE" id="PS50113"/>
    </source>
</evidence>
<dbReference type="KEGG" id="amah:DLM_3362"/>
<dbReference type="InterPro" id="IPR029787">
    <property type="entry name" value="Nucleotide_cyclase"/>
</dbReference>
<dbReference type="InterPro" id="IPR000014">
    <property type="entry name" value="PAS"/>
</dbReference>